<evidence type="ECO:0000313" key="6">
    <source>
        <dbReference type="Proteomes" id="UP000030746"/>
    </source>
</evidence>
<comment type="similarity">
    <text evidence="1">Belongs to the methyltransferase superfamily. RsmH family.</text>
</comment>
<dbReference type="Gene3D" id="1.10.150.170">
    <property type="entry name" value="Putative methyltransferase TM0872, insert domain"/>
    <property type="match status" value="1"/>
</dbReference>
<dbReference type="RefSeq" id="XP_009062360.1">
    <property type="nucleotide sequence ID" value="XM_009064112.1"/>
</dbReference>
<dbReference type="EMBL" id="KB202954">
    <property type="protein sequence ID" value="ESO86964.1"/>
    <property type="molecule type" value="Genomic_DNA"/>
</dbReference>
<dbReference type="PANTHER" id="PTHR11265:SF0">
    <property type="entry name" value="12S RRNA N4-METHYLCYTIDINE METHYLTRANSFERASE"/>
    <property type="match status" value="1"/>
</dbReference>
<dbReference type="Pfam" id="PF01795">
    <property type="entry name" value="Methyltransf_5"/>
    <property type="match status" value="1"/>
</dbReference>
<dbReference type="OrthoDB" id="16290at2759"/>
<dbReference type="PIRSF" id="PIRSF004486">
    <property type="entry name" value="MraW"/>
    <property type="match status" value="1"/>
</dbReference>
<dbReference type="Proteomes" id="UP000030746">
    <property type="component" value="Unassembled WGS sequence"/>
</dbReference>
<evidence type="ECO:0000256" key="1">
    <source>
        <dbReference type="ARBA" id="ARBA00010396"/>
    </source>
</evidence>
<dbReference type="SUPFAM" id="SSF81799">
    <property type="entry name" value="Putative methyltransferase TM0872, insert domain"/>
    <property type="match status" value="1"/>
</dbReference>
<protein>
    <submittedName>
        <fullName evidence="5">Uncharacterized protein</fullName>
    </submittedName>
</protein>
<dbReference type="Gene3D" id="3.40.50.150">
    <property type="entry name" value="Vaccinia Virus protein VP39"/>
    <property type="match status" value="1"/>
</dbReference>
<dbReference type="GO" id="GO:0071424">
    <property type="term" value="F:rRNA (cytosine-N4-)-methyltransferase activity"/>
    <property type="evidence" value="ECO:0007669"/>
    <property type="project" value="TreeGrafter"/>
</dbReference>
<gene>
    <name evidence="5" type="ORF">LOTGIDRAFT_194513</name>
</gene>
<dbReference type="KEGG" id="lgi:LOTGIDRAFT_194513"/>
<dbReference type="InterPro" id="IPR023397">
    <property type="entry name" value="SAM-dep_MeTrfase_MraW_recog"/>
</dbReference>
<dbReference type="SUPFAM" id="SSF53335">
    <property type="entry name" value="S-adenosyl-L-methionine-dependent methyltransferases"/>
    <property type="match status" value="1"/>
</dbReference>
<evidence type="ECO:0000313" key="5">
    <source>
        <dbReference type="EMBL" id="ESO86964.1"/>
    </source>
</evidence>
<dbReference type="HOGENOM" id="CLU_038422_1_0_1"/>
<dbReference type="AlphaFoldDB" id="V4BDW3"/>
<keyword evidence="2" id="KW-0489">Methyltransferase</keyword>
<dbReference type="CTD" id="20245082"/>
<dbReference type="InterPro" id="IPR002903">
    <property type="entry name" value="RsmH"/>
</dbReference>
<dbReference type="OMA" id="NPAKRTF"/>
<dbReference type="HAMAP" id="MF_01007">
    <property type="entry name" value="16SrRNA_methyltr_H"/>
    <property type="match status" value="1"/>
</dbReference>
<reference evidence="5 6" key="1">
    <citation type="journal article" date="2013" name="Nature">
        <title>Insights into bilaterian evolution from three spiralian genomes.</title>
        <authorList>
            <person name="Simakov O."/>
            <person name="Marletaz F."/>
            <person name="Cho S.J."/>
            <person name="Edsinger-Gonzales E."/>
            <person name="Havlak P."/>
            <person name="Hellsten U."/>
            <person name="Kuo D.H."/>
            <person name="Larsson T."/>
            <person name="Lv J."/>
            <person name="Arendt D."/>
            <person name="Savage R."/>
            <person name="Osoegawa K."/>
            <person name="de Jong P."/>
            <person name="Grimwood J."/>
            <person name="Chapman J.A."/>
            <person name="Shapiro H."/>
            <person name="Aerts A."/>
            <person name="Otillar R.P."/>
            <person name="Terry A.Y."/>
            <person name="Boore J.L."/>
            <person name="Grigoriev I.V."/>
            <person name="Lindberg D.R."/>
            <person name="Seaver E.C."/>
            <person name="Weisblat D.A."/>
            <person name="Putnam N.H."/>
            <person name="Rokhsar D.S."/>
        </authorList>
    </citation>
    <scope>NUCLEOTIDE SEQUENCE [LARGE SCALE GENOMIC DNA]</scope>
</reference>
<dbReference type="GeneID" id="20245082"/>
<dbReference type="PANTHER" id="PTHR11265">
    <property type="entry name" value="S-ADENOSYL-METHYLTRANSFERASE MRAW"/>
    <property type="match status" value="1"/>
</dbReference>
<dbReference type="STRING" id="225164.V4BDW3"/>
<dbReference type="NCBIfam" id="TIGR00006">
    <property type="entry name" value="16S rRNA (cytosine(1402)-N(4))-methyltransferase RsmH"/>
    <property type="match status" value="1"/>
</dbReference>
<name>V4BDW3_LOTGI</name>
<keyword evidence="6" id="KW-1185">Reference proteome</keyword>
<proteinExistence type="inferred from homology"/>
<keyword evidence="4" id="KW-0949">S-adenosyl-L-methionine</keyword>
<organism evidence="5 6">
    <name type="scientific">Lottia gigantea</name>
    <name type="common">Giant owl limpet</name>
    <dbReference type="NCBI Taxonomy" id="225164"/>
    <lineage>
        <taxon>Eukaryota</taxon>
        <taxon>Metazoa</taxon>
        <taxon>Spiralia</taxon>
        <taxon>Lophotrochozoa</taxon>
        <taxon>Mollusca</taxon>
        <taxon>Gastropoda</taxon>
        <taxon>Patellogastropoda</taxon>
        <taxon>Lottioidea</taxon>
        <taxon>Lottiidae</taxon>
        <taxon>Lottia</taxon>
    </lineage>
</organism>
<dbReference type="InterPro" id="IPR029063">
    <property type="entry name" value="SAM-dependent_MTases_sf"/>
</dbReference>
<accession>V4BDW3</accession>
<evidence type="ECO:0000256" key="2">
    <source>
        <dbReference type="ARBA" id="ARBA00022603"/>
    </source>
</evidence>
<evidence type="ECO:0000256" key="4">
    <source>
        <dbReference type="ARBA" id="ARBA00022691"/>
    </source>
</evidence>
<dbReference type="GO" id="GO:0070475">
    <property type="term" value="P:rRNA base methylation"/>
    <property type="evidence" value="ECO:0007669"/>
    <property type="project" value="TreeGrafter"/>
</dbReference>
<evidence type="ECO:0000256" key="3">
    <source>
        <dbReference type="ARBA" id="ARBA00022679"/>
    </source>
</evidence>
<keyword evidence="3" id="KW-0808">Transferase</keyword>
<sequence>MVDEVLSIINPKPNQTFLDMTFGAGGHSREVLRISPDTRVIALDRDPLAHSYAVELQQSSESTVLPLLGKFTDIERLASDVGIQPGTVDSVLFDVGTSSMQFDTAERGFALSRDGPLDMRMDGSRLPDQPSACEVVNLLSENDLYHIIKKYGEENKARKIANMIVESRYAYGRIETTQQLANIVKSVFDIEYKKDKMQRHSHVATKTFQAIRIFVNNELNELSNGLEMVHRLLKPGGVCVVLSFHSLEDRIAKRHFHGINLEDEPNMSVRDHYRNSKIAHSMDAVTQIMEKCWKPYSKKVITPSDSHCKENPRARSAKLRAAYKLEVNKYNI</sequence>